<evidence type="ECO:0000256" key="6">
    <source>
        <dbReference type="ARBA" id="ARBA00023136"/>
    </source>
</evidence>
<comment type="subcellular location">
    <subcellularLocation>
        <location evidence="1">Cell membrane</location>
        <topology evidence="1">Multi-pass membrane protein</topology>
    </subcellularLocation>
</comment>
<organism evidence="8 10">
    <name type="scientific">Clostridium coskatii</name>
    <dbReference type="NCBI Taxonomy" id="1705578"/>
    <lineage>
        <taxon>Bacteria</taxon>
        <taxon>Bacillati</taxon>
        <taxon>Bacillota</taxon>
        <taxon>Clostridia</taxon>
        <taxon>Eubacteriales</taxon>
        <taxon>Clostridiaceae</taxon>
        <taxon>Clostridium</taxon>
    </lineage>
</organism>
<dbReference type="Proteomes" id="UP000077384">
    <property type="component" value="Unassembled WGS sequence"/>
</dbReference>
<evidence type="ECO:0000313" key="11">
    <source>
        <dbReference type="Proteomes" id="UP000093694"/>
    </source>
</evidence>
<reference evidence="9 11" key="2">
    <citation type="journal article" date="2016" name="Front. Microbiol.">
        <title>Industrial Acetogenic Biocatalysts: A Comparative Metabolic and Genomic Analysis.</title>
        <authorList>
            <person name="Bengelsdorf F."/>
            <person name="Poehlein A."/>
            <person name="Sonja S."/>
            <person name="Erz C."/>
            <person name="Hummel T."/>
            <person name="Hoffmeister S."/>
            <person name="Daniel R."/>
            <person name="Durre P."/>
        </authorList>
    </citation>
    <scope>NUCLEOTIDE SEQUENCE [LARGE SCALE GENOMIC DNA]</scope>
    <source>
        <strain evidence="9 11">PTA-10522</strain>
    </source>
</reference>
<keyword evidence="5 7" id="KW-1133">Transmembrane helix</keyword>
<keyword evidence="6 7" id="KW-0472">Membrane</keyword>
<feature type="transmembrane region" description="Helical" evidence="7">
    <location>
        <begin position="12"/>
        <end position="32"/>
    </location>
</feature>
<accession>A0A166RP22</accession>
<evidence type="ECO:0000256" key="4">
    <source>
        <dbReference type="ARBA" id="ARBA00022692"/>
    </source>
</evidence>
<protein>
    <submittedName>
        <fullName evidence="8 9">Permease</fullName>
    </submittedName>
</protein>
<dbReference type="AlphaFoldDB" id="A0A166RP22"/>
<evidence type="ECO:0000313" key="9">
    <source>
        <dbReference type="EMBL" id="OBR97008.1"/>
    </source>
</evidence>
<dbReference type="PATRIC" id="fig|1705578.3.peg.2132"/>
<dbReference type="GO" id="GO:0005886">
    <property type="term" value="C:plasma membrane"/>
    <property type="evidence" value="ECO:0007669"/>
    <property type="project" value="UniProtKB-SubCell"/>
</dbReference>
<keyword evidence="3" id="KW-1003">Cell membrane</keyword>
<evidence type="ECO:0000256" key="5">
    <source>
        <dbReference type="ARBA" id="ARBA00022989"/>
    </source>
</evidence>
<feature type="transmembrane region" description="Helical" evidence="7">
    <location>
        <begin position="110"/>
        <end position="130"/>
    </location>
</feature>
<feature type="transmembrane region" description="Helical" evidence="7">
    <location>
        <begin position="82"/>
        <end position="104"/>
    </location>
</feature>
<sequence length="179" mass="19890">MMKRILKRYRVFGIILIINLILLLVKPSLGINSLEGTADNLKELLAIMPPVFILMGLLDAWVQKETMIKLMGKGSGLKGMIIAFLLGSFAAGPVYVSFPFAAVLMKKGSAFFNVLIFIGAWSATKIPISLFEASVMGWKFMITRYAIDIPVIIIIAYITNKVISSNEKKTIYENVEILK</sequence>
<evidence type="ECO:0000256" key="3">
    <source>
        <dbReference type="ARBA" id="ARBA00022475"/>
    </source>
</evidence>
<evidence type="ECO:0000256" key="2">
    <source>
        <dbReference type="ARBA" id="ARBA00006386"/>
    </source>
</evidence>
<comment type="caution">
    <text evidence="8">The sequence shown here is derived from an EMBL/GenBank/DDBJ whole genome shotgun (WGS) entry which is preliminary data.</text>
</comment>
<reference evidence="8 10" key="1">
    <citation type="journal article" date="2015" name="Biotechnol. Bioeng.">
        <title>Genome sequence and phenotypic characterization of Caulobacter segnis.</title>
        <authorList>
            <person name="Patel S."/>
            <person name="Fletcher B."/>
            <person name="Scott D.C."/>
            <person name="Ely B."/>
        </authorList>
    </citation>
    <scope>NUCLEOTIDE SEQUENCE [LARGE SCALE GENOMIC DNA]</scope>
    <source>
        <strain evidence="8 10">PS02</strain>
    </source>
</reference>
<name>A0A166RP22_9CLOT</name>
<dbReference type="RefSeq" id="WP_063601923.1">
    <property type="nucleotide sequence ID" value="NZ_LITQ01000028.1"/>
</dbReference>
<feature type="transmembrane region" description="Helical" evidence="7">
    <location>
        <begin position="142"/>
        <end position="159"/>
    </location>
</feature>
<dbReference type="EMBL" id="LITQ01000028">
    <property type="protein sequence ID" value="OAA90968.1"/>
    <property type="molecule type" value="Genomic_DNA"/>
</dbReference>
<dbReference type="Pfam" id="PF03773">
    <property type="entry name" value="ArsP_1"/>
    <property type="match status" value="1"/>
</dbReference>
<comment type="similarity">
    <text evidence="2">Belongs to the UPF0718 family.</text>
</comment>
<keyword evidence="11" id="KW-1185">Reference proteome</keyword>
<gene>
    <name evidence="9" type="ORF">CLCOS_06010</name>
    <name evidence="8" type="ORF">WX73_01878</name>
</gene>
<evidence type="ECO:0000313" key="10">
    <source>
        <dbReference type="Proteomes" id="UP000077384"/>
    </source>
</evidence>
<evidence type="ECO:0000256" key="7">
    <source>
        <dbReference type="SAM" id="Phobius"/>
    </source>
</evidence>
<dbReference type="InterPro" id="IPR005524">
    <property type="entry name" value="DUF318"/>
</dbReference>
<dbReference type="EMBL" id="LROR01000029">
    <property type="protein sequence ID" value="OBR97008.1"/>
    <property type="molecule type" value="Genomic_DNA"/>
</dbReference>
<dbReference type="Proteomes" id="UP000093694">
    <property type="component" value="Unassembled WGS sequence"/>
</dbReference>
<proteinExistence type="inferred from homology"/>
<evidence type="ECO:0000256" key="1">
    <source>
        <dbReference type="ARBA" id="ARBA00004651"/>
    </source>
</evidence>
<keyword evidence="4 7" id="KW-0812">Transmembrane</keyword>
<evidence type="ECO:0000313" key="8">
    <source>
        <dbReference type="EMBL" id="OAA90968.1"/>
    </source>
</evidence>